<evidence type="ECO:0000313" key="2">
    <source>
        <dbReference type="EMBL" id="MDP4302060.1"/>
    </source>
</evidence>
<keyword evidence="1" id="KW-0732">Signal</keyword>
<dbReference type="RefSeq" id="WP_305750593.1">
    <property type="nucleotide sequence ID" value="NZ_JAUZEE010000008.1"/>
</dbReference>
<evidence type="ECO:0000256" key="1">
    <source>
        <dbReference type="SAM" id="SignalP"/>
    </source>
</evidence>
<sequence>MRPAYLTLSCAALALAACTPTLDWRAVRLEPDALLQFPCKPDAHERTLELEGQLVPARMLVCDAAGVTWSATQFTLPDPVVATATVDKLRLGLLDNLKASGVQAMTPEVPGATPGTPWRAAMDGQRPDGSALQARALFVARGARVYQLVVLAPPASDAAWKAAAQEFLDGLRWPV</sequence>
<feature type="chain" id="PRO_5045645096" description="Transmembrane protein" evidence="1">
    <location>
        <begin position="17"/>
        <end position="175"/>
    </location>
</feature>
<feature type="signal peptide" evidence="1">
    <location>
        <begin position="1"/>
        <end position="16"/>
    </location>
</feature>
<keyword evidence="3" id="KW-1185">Reference proteome</keyword>
<accession>A0ABT9G6F4</accession>
<evidence type="ECO:0000313" key="3">
    <source>
        <dbReference type="Proteomes" id="UP001235760"/>
    </source>
</evidence>
<dbReference type="EMBL" id="JAUZEE010000008">
    <property type="protein sequence ID" value="MDP4302060.1"/>
    <property type="molecule type" value="Genomic_DNA"/>
</dbReference>
<gene>
    <name evidence="2" type="ORF">Q8X39_15570</name>
</gene>
<dbReference type="PROSITE" id="PS51257">
    <property type="entry name" value="PROKAR_LIPOPROTEIN"/>
    <property type="match status" value="1"/>
</dbReference>
<name>A0ABT9G6F4_LEPDI</name>
<dbReference type="Proteomes" id="UP001235760">
    <property type="component" value="Unassembled WGS sequence"/>
</dbReference>
<comment type="caution">
    <text evidence="2">The sequence shown here is derived from an EMBL/GenBank/DDBJ whole genome shotgun (WGS) entry which is preliminary data.</text>
</comment>
<protein>
    <recommendedName>
        <fullName evidence="4">Transmembrane protein</fullName>
    </recommendedName>
</protein>
<reference evidence="2 3" key="1">
    <citation type="submission" date="2023-08" db="EMBL/GenBank/DDBJ databases">
        <authorList>
            <person name="Roldan D.M."/>
            <person name="Menes R.J."/>
        </authorList>
    </citation>
    <scope>NUCLEOTIDE SEQUENCE [LARGE SCALE GENOMIC DNA]</scope>
    <source>
        <strain evidence="2 3">CCM 2812</strain>
    </source>
</reference>
<organism evidence="2 3">
    <name type="scientific">Leptothrix discophora</name>
    <dbReference type="NCBI Taxonomy" id="89"/>
    <lineage>
        <taxon>Bacteria</taxon>
        <taxon>Pseudomonadati</taxon>
        <taxon>Pseudomonadota</taxon>
        <taxon>Betaproteobacteria</taxon>
        <taxon>Burkholderiales</taxon>
        <taxon>Sphaerotilaceae</taxon>
        <taxon>Leptothrix</taxon>
    </lineage>
</organism>
<evidence type="ECO:0008006" key="4">
    <source>
        <dbReference type="Google" id="ProtNLM"/>
    </source>
</evidence>
<proteinExistence type="predicted"/>